<evidence type="ECO:0008006" key="4">
    <source>
        <dbReference type="Google" id="ProtNLM"/>
    </source>
</evidence>
<comment type="caution">
    <text evidence="2">The sequence shown here is derived from an EMBL/GenBank/DDBJ whole genome shotgun (WGS) entry which is preliminary data.</text>
</comment>
<protein>
    <recommendedName>
        <fullName evidence="4">Cobalamin ABC transporter</fullName>
    </recommendedName>
</protein>
<proteinExistence type="predicted"/>
<dbReference type="OrthoDB" id="9787530at2"/>
<gene>
    <name evidence="2" type="ORF">EC912_10448</name>
</gene>
<feature type="transmembrane region" description="Helical" evidence="1">
    <location>
        <begin position="159"/>
        <end position="182"/>
    </location>
</feature>
<keyword evidence="1" id="KW-0472">Membrane</keyword>
<feature type="transmembrane region" description="Helical" evidence="1">
    <location>
        <begin position="52"/>
        <end position="71"/>
    </location>
</feature>
<keyword evidence="1" id="KW-0812">Transmembrane</keyword>
<accession>A0A4R3YRH1</accession>
<organism evidence="2 3">
    <name type="scientific">Luteibacter rhizovicinus</name>
    <dbReference type="NCBI Taxonomy" id="242606"/>
    <lineage>
        <taxon>Bacteria</taxon>
        <taxon>Pseudomonadati</taxon>
        <taxon>Pseudomonadota</taxon>
        <taxon>Gammaproteobacteria</taxon>
        <taxon>Lysobacterales</taxon>
        <taxon>Rhodanobacteraceae</taxon>
        <taxon>Luteibacter</taxon>
    </lineage>
</organism>
<dbReference type="RefSeq" id="WP_132143979.1">
    <property type="nucleotide sequence ID" value="NZ_SMCS01000004.1"/>
</dbReference>
<evidence type="ECO:0000256" key="1">
    <source>
        <dbReference type="SAM" id="Phobius"/>
    </source>
</evidence>
<keyword evidence="3" id="KW-1185">Reference proteome</keyword>
<evidence type="ECO:0000313" key="3">
    <source>
        <dbReference type="Proteomes" id="UP000295645"/>
    </source>
</evidence>
<feature type="transmembrane region" description="Helical" evidence="1">
    <location>
        <begin position="83"/>
        <end position="102"/>
    </location>
</feature>
<name>A0A4R3YRH1_9GAMM</name>
<evidence type="ECO:0000313" key="2">
    <source>
        <dbReference type="EMBL" id="TCV93854.1"/>
    </source>
</evidence>
<dbReference type="EMBL" id="SMCS01000004">
    <property type="protein sequence ID" value="TCV93854.1"/>
    <property type="molecule type" value="Genomic_DNA"/>
</dbReference>
<sequence>MALTQKHRVGIFLALAAVMAATRMNHFGALPDASWAVFFLGGFWLRGSARWAFPILMAEAVLVDFIVITNQGMDFWSHYCVSAAYWFLVPAYFSMWLGGGWLARHARALDARAFGLLVGSLVATVSVCYLISNGSFYWLSNSVPQPRSMGAWMENLADWYLPYLRTSAIYVAIGAVMHVLVVKLTATLRHDQGAGRPIH</sequence>
<feature type="transmembrane region" description="Helical" evidence="1">
    <location>
        <begin position="114"/>
        <end position="139"/>
    </location>
</feature>
<keyword evidence="1" id="KW-1133">Transmembrane helix</keyword>
<dbReference type="AlphaFoldDB" id="A0A4R3YRH1"/>
<dbReference type="Proteomes" id="UP000295645">
    <property type="component" value="Unassembled WGS sequence"/>
</dbReference>
<reference evidence="2 3" key="1">
    <citation type="submission" date="2019-03" db="EMBL/GenBank/DDBJ databases">
        <title>Above-ground endophytic microbial communities from plants in different locations in the United States.</title>
        <authorList>
            <person name="Frank C."/>
        </authorList>
    </citation>
    <scope>NUCLEOTIDE SEQUENCE [LARGE SCALE GENOMIC DNA]</scope>
    <source>
        <strain evidence="2 3">LP_13_YM</strain>
    </source>
</reference>